<organism evidence="2 3">
    <name type="scientific">Streptomyces coelicoflavus</name>
    <dbReference type="NCBI Taxonomy" id="285562"/>
    <lineage>
        <taxon>Bacteria</taxon>
        <taxon>Bacillati</taxon>
        <taxon>Actinomycetota</taxon>
        <taxon>Actinomycetes</taxon>
        <taxon>Kitasatosporales</taxon>
        <taxon>Streptomycetaceae</taxon>
        <taxon>Streptomyces</taxon>
    </lineage>
</organism>
<feature type="region of interest" description="Disordered" evidence="1">
    <location>
        <begin position="1"/>
        <end position="22"/>
    </location>
</feature>
<sequence length="378" mass="39915">MNVSFILGGGTSRGETAEGPTQGSRLAIQGRLRGLAATADGTVYLFTQEDREMVMWKWQPSGVTERVPLSGLDNQAAEQAAVAPDGTVYLAAGDLWKIRPDGKATKIVDTRCGNEKRPFPLEAQLDVFCTDQVTGVAIGRDGSVYFGDQTVIGHHASYVHRVSGDTVELIAGRQPRAGESLKRSNPAVEAGIDPPAGTKATDVLAPDMWNSGWLSLGSSGIYWRTGPGIVRINTDGSLSPLVGAQSPTSIGDPKGPFESMGRAIDAEVGAGTADTPRGDVSAIPRRSEVYYSDARETYSPPFSEQYRWGGGKSASQEDFIQHLRKGEAVYRVLDDQIAPVVVGAQSLATSGDALYIAAESSSGGGTVGVLQVELPKMS</sequence>
<evidence type="ECO:0000313" key="2">
    <source>
        <dbReference type="EMBL" id="NEB07304.1"/>
    </source>
</evidence>
<reference evidence="2 3" key="1">
    <citation type="submission" date="2020-01" db="EMBL/GenBank/DDBJ databases">
        <title>Insect and environment-associated Actinomycetes.</title>
        <authorList>
            <person name="Currrie C."/>
            <person name="Chevrette M."/>
            <person name="Carlson C."/>
            <person name="Stubbendieck R."/>
            <person name="Wendt-Pienkowski E."/>
        </authorList>
    </citation>
    <scope>NUCLEOTIDE SEQUENCE [LARGE SCALE GENOMIC DNA]</scope>
    <source>
        <strain evidence="2 3">SID14163</strain>
    </source>
</reference>
<dbReference type="AlphaFoldDB" id="A0A7K3PBF9"/>
<name>A0A7K3PBF9_9ACTN</name>
<protein>
    <submittedName>
        <fullName evidence="2">Uncharacterized protein</fullName>
    </submittedName>
</protein>
<accession>A0A7K3PBF9</accession>
<dbReference type="InterPro" id="IPR011041">
    <property type="entry name" value="Quinoprot_gluc/sorb_DH_b-prop"/>
</dbReference>
<evidence type="ECO:0000256" key="1">
    <source>
        <dbReference type="SAM" id="MobiDB-lite"/>
    </source>
</evidence>
<evidence type="ECO:0000313" key="3">
    <source>
        <dbReference type="Proteomes" id="UP000470446"/>
    </source>
</evidence>
<dbReference type="InterPro" id="IPR011042">
    <property type="entry name" value="6-blade_b-propeller_TolB-like"/>
</dbReference>
<dbReference type="Proteomes" id="UP000470446">
    <property type="component" value="Unassembled WGS sequence"/>
</dbReference>
<comment type="caution">
    <text evidence="2">The sequence shown here is derived from an EMBL/GenBank/DDBJ whole genome shotgun (WGS) entry which is preliminary data.</text>
</comment>
<gene>
    <name evidence="2" type="ORF">G3I32_00085</name>
</gene>
<dbReference type="EMBL" id="JAAGMA010000001">
    <property type="protein sequence ID" value="NEB07304.1"/>
    <property type="molecule type" value="Genomic_DNA"/>
</dbReference>
<dbReference type="Gene3D" id="2.120.10.30">
    <property type="entry name" value="TolB, C-terminal domain"/>
    <property type="match status" value="1"/>
</dbReference>
<proteinExistence type="predicted"/>
<dbReference type="SUPFAM" id="SSF50952">
    <property type="entry name" value="Soluble quinoprotein glucose dehydrogenase"/>
    <property type="match status" value="1"/>
</dbReference>